<feature type="non-terminal residue" evidence="1">
    <location>
        <position position="1"/>
    </location>
</feature>
<dbReference type="AlphaFoldDB" id="A0AA38GUN3"/>
<evidence type="ECO:0000313" key="2">
    <source>
        <dbReference type="Proteomes" id="UP000824469"/>
    </source>
</evidence>
<dbReference type="Proteomes" id="UP000824469">
    <property type="component" value="Unassembled WGS sequence"/>
</dbReference>
<gene>
    <name evidence="1" type="ORF">KI387_002147</name>
</gene>
<comment type="caution">
    <text evidence="1">The sequence shown here is derived from an EMBL/GenBank/DDBJ whole genome shotgun (WGS) entry which is preliminary data.</text>
</comment>
<feature type="non-terminal residue" evidence="1">
    <location>
        <position position="73"/>
    </location>
</feature>
<reference evidence="1 2" key="1">
    <citation type="journal article" date="2021" name="Nat. Plants">
        <title>The Taxus genome provides insights into paclitaxel biosynthesis.</title>
        <authorList>
            <person name="Xiong X."/>
            <person name="Gou J."/>
            <person name="Liao Q."/>
            <person name="Li Y."/>
            <person name="Zhou Q."/>
            <person name="Bi G."/>
            <person name="Li C."/>
            <person name="Du R."/>
            <person name="Wang X."/>
            <person name="Sun T."/>
            <person name="Guo L."/>
            <person name="Liang H."/>
            <person name="Lu P."/>
            <person name="Wu Y."/>
            <person name="Zhang Z."/>
            <person name="Ro D.K."/>
            <person name="Shang Y."/>
            <person name="Huang S."/>
            <person name="Yan J."/>
        </authorList>
    </citation>
    <scope>NUCLEOTIDE SEQUENCE [LARGE SCALE GENOMIC DNA]</scope>
    <source>
        <strain evidence="1">Ta-2019</strain>
    </source>
</reference>
<evidence type="ECO:0000313" key="1">
    <source>
        <dbReference type="EMBL" id="KAH9330039.1"/>
    </source>
</evidence>
<name>A0AA38GUN3_TAXCH</name>
<sequence length="73" mass="7946">AAAVAPTYLPPCSSLLYKAVAKYRRVFLPFVCCVCYARSCGFQDVCSDLSRGPDLLLLFTVATGLQALGYDFE</sequence>
<proteinExistence type="predicted"/>
<organism evidence="1 2">
    <name type="scientific">Taxus chinensis</name>
    <name type="common">Chinese yew</name>
    <name type="synonym">Taxus wallichiana var. chinensis</name>
    <dbReference type="NCBI Taxonomy" id="29808"/>
    <lineage>
        <taxon>Eukaryota</taxon>
        <taxon>Viridiplantae</taxon>
        <taxon>Streptophyta</taxon>
        <taxon>Embryophyta</taxon>
        <taxon>Tracheophyta</taxon>
        <taxon>Spermatophyta</taxon>
        <taxon>Pinopsida</taxon>
        <taxon>Pinidae</taxon>
        <taxon>Conifers II</taxon>
        <taxon>Cupressales</taxon>
        <taxon>Taxaceae</taxon>
        <taxon>Taxus</taxon>
    </lineage>
</organism>
<protein>
    <submittedName>
        <fullName evidence="1">Uncharacterized protein</fullName>
    </submittedName>
</protein>
<accession>A0AA38GUN3</accession>
<keyword evidence="2" id="KW-1185">Reference proteome</keyword>
<dbReference type="EMBL" id="JAHRHJ020000001">
    <property type="protein sequence ID" value="KAH9330039.1"/>
    <property type="molecule type" value="Genomic_DNA"/>
</dbReference>